<protein>
    <submittedName>
        <fullName evidence="7">Dockerin type I repeat protein</fullName>
    </submittedName>
</protein>
<dbReference type="InterPro" id="IPR002105">
    <property type="entry name" value="Dockerin_1_rpt"/>
</dbReference>
<dbReference type="Pfam" id="PF20009">
    <property type="entry name" value="GEVED"/>
    <property type="match status" value="2"/>
</dbReference>
<evidence type="ECO:0000313" key="8">
    <source>
        <dbReference type="Proteomes" id="UP000319557"/>
    </source>
</evidence>
<dbReference type="EMBL" id="CP036261">
    <property type="protein sequence ID" value="QDS87291.1"/>
    <property type="molecule type" value="Genomic_DNA"/>
</dbReference>
<feature type="compositionally biased region" description="Polar residues" evidence="4">
    <location>
        <begin position="836"/>
        <end position="854"/>
    </location>
</feature>
<keyword evidence="1" id="KW-0732">Signal</keyword>
<dbReference type="Pfam" id="PF00404">
    <property type="entry name" value="Dockerin_1"/>
    <property type="match status" value="1"/>
</dbReference>
<evidence type="ECO:0000256" key="4">
    <source>
        <dbReference type="SAM" id="MobiDB-lite"/>
    </source>
</evidence>
<dbReference type="Proteomes" id="UP000319557">
    <property type="component" value="Chromosome"/>
</dbReference>
<feature type="region of interest" description="Disordered" evidence="4">
    <location>
        <begin position="833"/>
        <end position="860"/>
    </location>
</feature>
<dbReference type="SMART" id="SM00710">
    <property type="entry name" value="PbH1"/>
    <property type="match status" value="9"/>
</dbReference>
<dbReference type="Pfam" id="PF03160">
    <property type="entry name" value="Calx-beta"/>
    <property type="match status" value="2"/>
</dbReference>
<evidence type="ECO:0000256" key="3">
    <source>
        <dbReference type="ARBA" id="ARBA00022837"/>
    </source>
</evidence>
<dbReference type="Gene3D" id="2.60.40.2030">
    <property type="match status" value="1"/>
</dbReference>
<evidence type="ECO:0000259" key="5">
    <source>
        <dbReference type="Pfam" id="PF03160"/>
    </source>
</evidence>
<dbReference type="InterPro" id="IPR003644">
    <property type="entry name" value="Calx_beta"/>
</dbReference>
<feature type="domain" description="Calx-beta" evidence="5">
    <location>
        <begin position="957"/>
        <end position="1067"/>
    </location>
</feature>
<name>A0A517LXC7_9BACT</name>
<dbReference type="GO" id="GO:0000272">
    <property type="term" value="P:polysaccharide catabolic process"/>
    <property type="evidence" value="ECO:0007669"/>
    <property type="project" value="InterPro"/>
</dbReference>
<dbReference type="InterPro" id="IPR059226">
    <property type="entry name" value="Choice_anch_Q_dom"/>
</dbReference>
<feature type="region of interest" description="Disordered" evidence="4">
    <location>
        <begin position="1731"/>
        <end position="1755"/>
    </location>
</feature>
<sequence>MRLESLESRRLLTTFNVTRIDDVDGRACSESSCTLRDAIQEANANPGHDTITFAPELSGETLELTQVLTVTDSITIAGPSADQLTLSGRGTKQLFQFEGDGGQDFVLQDLTLANGRALIGPGGAVHFESGISSDLGTSDTLLLQDLVIRNSRAQGGGGVYAEGGLLTVTNTSFVNNTAFGQTATTASDGAAILRIDGDGSITNSTFSNNEANGAATAVSVVATTAGQSFQITSSSFVDNDARAIRVVADGADAVATTEANLFASNSFNTLGTFEIGGGSATITSLGNNLSHDSAAGWLDADTDQTNVDPLVAALDRTTFTHSPLPGSPAIDSQATMGGEIPAVDQLGNSRAMGTGIDIGAVEVAFDFGDAPTSDLTGFDSSYPTLATDNGAYHVVAGPRLGATVDSERDGQPEGLSRGDQTFIDDEDGVAFIGGRYQSIGDPLTIAIDLQNAAATGNYLDAWVDWNRNGSWDDAGEQFSVSMNLGTADGSTIIELPLPDDFTPGAAHFRFRVSTAGGLTPAGMAADGEVEDYSLIFVPDDFQPIVDTLVDESDGDLSVGDISLRESIEYTNQFGGSEAIQIADSLAGETIDLTLGSLPIRRSTTINGPASGALTIDAAERSRIFDVASVDLALTDLNLTAGKTEPGEAGAAILFESSGELHIERSAITDNVADGPGGAISATGGRITIIDSILSDNQSAGDGAAVYASDGAELTIVRSSLNDNTAAGSGGAVAVDQSQLTILHSTIARNHSDQQGGGVYLSSRFGVGDGSQIIGTTISGNSATVAAGGLINDGGQLSIDSSTIANNQTAGLGDGLVSRGEQNTRTELRSSIVAGNGDSNLDVTGASGTRTNSLRSEGYNVLGPGNASDAAGDLDTSDVIDPLLAPLGFYGGAIEIHPLLQDSPALDAGRGSTAADRYDLDRDGDMSEPLPVDARGVPRQIDLQGIDNRDDGVDAGAVEMIGLHVSDATANETDGTLEFVAQLSHALPDGSTAELQALTLRGTAAPDVDYRSLWSVPVSLTASGDLSTIVSVELIDDALIENDEQFELLLTTSPDVILTRDRATGTIVSDDVAGLLLSKTSLVASESGRADSLSVALTAQPLEVVVIDLGLDRDDEIQLDRQQLVFTPDNWNLPQTVVVTAKNDQRIDGSQITQLTLTIGASSDPQFVSLSPQSVAITTTDNDVAGITVEPLRMLQTTEAGKTATFTVRLDALPASDVTIALSSSNLNEATIDTPTLLFTPENGTTPQTVTITGVDDSLIDGNVELTIVIAAAASDDPNFDGLNAADVELINLDDERLDYGDAPDSIYPTSLESDGARHGASDLFLGDGINFEPFAITNPAADSDLDDGVHPITSFVAASDSDSVASVIVVSSGEGRLDAWIDFNQDGDWDDPGEQIAAALPLNSGENIVPVTIPAGASSGNSFARFRLSSSGGLSPTGQAADGEVEDYQFDIASGDDAPSVFIKTVNHSTQVDIIDGQTVVRSGEMELFRAPLPPGSAIDFRFTNSDDSFDTADLWSLGIDVWIDTQMGTDKIRFRSGEGNVDIGDLDGDFVNIEAIDLTGTGSQSVSISPASVLEMSGLENSLKLFLDPNDVFASPDEWVLVDNVQIDGQYFEEWQGAAGSTLLVNYDGNNGWTYGSDPLDVNASGEITALDALIIINELSRRQFVDDDNRLVDRATLDEFPGFFYDTNRDGHLSPIDALMVINALNSPQSVLAAEQAVAYAYPMGSEIKRESHDDENESLDAPAGSSLEAGLR</sequence>
<dbReference type="PANTHER" id="PTHR11319">
    <property type="entry name" value="G PROTEIN-COUPLED RECEPTOR-RELATED"/>
    <property type="match status" value="1"/>
</dbReference>
<dbReference type="RefSeq" id="WP_145343564.1">
    <property type="nucleotide sequence ID" value="NZ_CP036261.1"/>
</dbReference>
<dbReference type="GO" id="GO:0007154">
    <property type="term" value="P:cell communication"/>
    <property type="evidence" value="ECO:0007669"/>
    <property type="project" value="InterPro"/>
</dbReference>
<dbReference type="GO" id="GO:0016020">
    <property type="term" value="C:membrane"/>
    <property type="evidence" value="ECO:0007669"/>
    <property type="project" value="InterPro"/>
</dbReference>
<dbReference type="InterPro" id="IPR038081">
    <property type="entry name" value="CalX-like_sf"/>
</dbReference>
<reference evidence="7 8" key="1">
    <citation type="submission" date="2019-02" db="EMBL/GenBank/DDBJ databases">
        <title>Deep-cultivation of Planctomycetes and their phenomic and genomic characterization uncovers novel biology.</title>
        <authorList>
            <person name="Wiegand S."/>
            <person name="Jogler M."/>
            <person name="Boedeker C."/>
            <person name="Pinto D."/>
            <person name="Vollmers J."/>
            <person name="Rivas-Marin E."/>
            <person name="Kohn T."/>
            <person name="Peeters S.H."/>
            <person name="Heuer A."/>
            <person name="Rast P."/>
            <person name="Oberbeckmann S."/>
            <person name="Bunk B."/>
            <person name="Jeske O."/>
            <person name="Meyerdierks A."/>
            <person name="Storesund J.E."/>
            <person name="Kallscheuer N."/>
            <person name="Luecker S."/>
            <person name="Lage O.M."/>
            <person name="Pohl T."/>
            <person name="Merkel B.J."/>
            <person name="Hornburger P."/>
            <person name="Mueller R.-W."/>
            <person name="Bruemmer F."/>
            <person name="Labrenz M."/>
            <person name="Spormann A.M."/>
            <person name="Op den Camp H."/>
            <person name="Overmann J."/>
            <person name="Amann R."/>
            <person name="Jetten M.S.M."/>
            <person name="Mascher T."/>
            <person name="Medema M.H."/>
            <person name="Devos D.P."/>
            <person name="Kaster A.-K."/>
            <person name="Ovreas L."/>
            <person name="Rohde M."/>
            <person name="Galperin M.Y."/>
            <person name="Jogler C."/>
        </authorList>
    </citation>
    <scope>NUCLEOTIDE SEQUENCE [LARGE SCALE GENOMIC DNA]</scope>
    <source>
        <strain evidence="7 8">EC9</strain>
    </source>
</reference>
<dbReference type="NCBIfam" id="NF041518">
    <property type="entry name" value="choice_anch_Q"/>
    <property type="match status" value="2"/>
</dbReference>
<keyword evidence="2" id="KW-0677">Repeat</keyword>
<evidence type="ECO:0000313" key="7">
    <source>
        <dbReference type="EMBL" id="QDS87291.1"/>
    </source>
</evidence>
<keyword evidence="3" id="KW-0106">Calcium</keyword>
<evidence type="ECO:0000259" key="6">
    <source>
        <dbReference type="Pfam" id="PF20009"/>
    </source>
</evidence>
<feature type="region of interest" description="Disordered" evidence="4">
    <location>
        <begin position="907"/>
        <end position="932"/>
    </location>
</feature>
<dbReference type="InterPro" id="IPR006626">
    <property type="entry name" value="PbH1"/>
</dbReference>
<dbReference type="KEGG" id="ruv:EC9_14690"/>
<dbReference type="GO" id="GO:0004553">
    <property type="term" value="F:hydrolase activity, hydrolyzing O-glycosyl compounds"/>
    <property type="evidence" value="ECO:0007669"/>
    <property type="project" value="InterPro"/>
</dbReference>
<feature type="domain" description="GEVED" evidence="6">
    <location>
        <begin position="1377"/>
        <end position="1450"/>
    </location>
</feature>
<keyword evidence="8" id="KW-1185">Reference proteome</keyword>
<evidence type="ECO:0000256" key="2">
    <source>
        <dbReference type="ARBA" id="ARBA00022737"/>
    </source>
</evidence>
<feature type="domain" description="Calx-beta" evidence="5">
    <location>
        <begin position="1235"/>
        <end position="1278"/>
    </location>
</feature>
<accession>A0A517LXC7</accession>
<feature type="region of interest" description="Disordered" evidence="4">
    <location>
        <begin position="402"/>
        <end position="421"/>
    </location>
</feature>
<dbReference type="InterPro" id="IPR045474">
    <property type="entry name" value="GEVED"/>
</dbReference>
<feature type="compositionally biased region" description="Basic and acidic residues" evidence="4">
    <location>
        <begin position="915"/>
        <end position="924"/>
    </location>
</feature>
<gene>
    <name evidence="7" type="ORF">EC9_14690</name>
</gene>
<proteinExistence type="predicted"/>
<organism evidence="7 8">
    <name type="scientific">Rosistilla ulvae</name>
    <dbReference type="NCBI Taxonomy" id="1930277"/>
    <lineage>
        <taxon>Bacteria</taxon>
        <taxon>Pseudomonadati</taxon>
        <taxon>Planctomycetota</taxon>
        <taxon>Planctomycetia</taxon>
        <taxon>Pirellulales</taxon>
        <taxon>Pirellulaceae</taxon>
        <taxon>Rosistilla</taxon>
    </lineage>
</organism>
<dbReference type="InterPro" id="IPR011050">
    <property type="entry name" value="Pectin_lyase_fold/virulence"/>
</dbReference>
<dbReference type="PANTHER" id="PTHR11319:SF35">
    <property type="entry name" value="OUTER MEMBRANE PROTEIN PMPC-RELATED"/>
    <property type="match status" value="1"/>
</dbReference>
<evidence type="ECO:0000256" key="1">
    <source>
        <dbReference type="ARBA" id="ARBA00022729"/>
    </source>
</evidence>
<dbReference type="OrthoDB" id="292920at2"/>
<dbReference type="SUPFAM" id="SSF51126">
    <property type="entry name" value="Pectin lyase-like"/>
    <property type="match status" value="2"/>
</dbReference>
<dbReference type="SUPFAM" id="SSF141072">
    <property type="entry name" value="CalX-like"/>
    <property type="match status" value="1"/>
</dbReference>
<feature type="domain" description="GEVED" evidence="6">
    <location>
        <begin position="458"/>
        <end position="534"/>
    </location>
</feature>